<dbReference type="GO" id="GO:0020037">
    <property type="term" value="F:heme binding"/>
    <property type="evidence" value="ECO:0007669"/>
    <property type="project" value="TreeGrafter"/>
</dbReference>
<evidence type="ECO:0000256" key="2">
    <source>
        <dbReference type="ARBA" id="ARBA00022475"/>
    </source>
</evidence>
<accession>A0A1Y6CB61</accession>
<evidence type="ECO:0000256" key="4">
    <source>
        <dbReference type="ARBA" id="ARBA00022989"/>
    </source>
</evidence>
<feature type="transmembrane region" description="Helical" evidence="6">
    <location>
        <begin position="152"/>
        <end position="170"/>
    </location>
</feature>
<reference evidence="9" key="1">
    <citation type="submission" date="2017-04" db="EMBL/GenBank/DDBJ databases">
        <authorList>
            <person name="Varghese N."/>
            <person name="Submissions S."/>
        </authorList>
    </citation>
    <scope>NUCLEOTIDE SEQUENCE [LARGE SCALE GENOMIC DNA]</scope>
    <source>
        <strain evidence="9">DSM 22618</strain>
    </source>
</reference>
<feature type="transmembrane region" description="Helical" evidence="6">
    <location>
        <begin position="42"/>
        <end position="60"/>
    </location>
</feature>
<dbReference type="Pfam" id="PF01292">
    <property type="entry name" value="Ni_hydr_CYTB"/>
    <property type="match status" value="1"/>
</dbReference>
<keyword evidence="2" id="KW-1003">Cell membrane</keyword>
<feature type="transmembrane region" description="Helical" evidence="6">
    <location>
        <begin position="193"/>
        <end position="216"/>
    </location>
</feature>
<dbReference type="InterPro" id="IPR011577">
    <property type="entry name" value="Cyt_b561_bac/Ni-Hgenase"/>
</dbReference>
<keyword evidence="4 6" id="KW-1133">Transmembrane helix</keyword>
<dbReference type="PANTHER" id="PTHR30485">
    <property type="entry name" value="NI/FE-HYDROGENASE 1 B-TYPE CYTOCHROME SUBUNIT"/>
    <property type="match status" value="1"/>
</dbReference>
<organism evidence="8 9">
    <name type="scientific">Pseudogulbenkiania subflava DSM 22618</name>
    <dbReference type="NCBI Taxonomy" id="1123014"/>
    <lineage>
        <taxon>Bacteria</taxon>
        <taxon>Pseudomonadati</taxon>
        <taxon>Pseudomonadota</taxon>
        <taxon>Betaproteobacteria</taxon>
        <taxon>Neisseriales</taxon>
        <taxon>Chromobacteriaceae</taxon>
        <taxon>Pseudogulbenkiania</taxon>
    </lineage>
</organism>
<dbReference type="InterPro" id="IPR051542">
    <property type="entry name" value="Hydrogenase_cytochrome"/>
</dbReference>
<dbReference type="Gene3D" id="1.20.950.20">
    <property type="entry name" value="Transmembrane di-heme cytochromes, Chain C"/>
    <property type="match status" value="1"/>
</dbReference>
<evidence type="ECO:0000256" key="6">
    <source>
        <dbReference type="SAM" id="Phobius"/>
    </source>
</evidence>
<dbReference type="SUPFAM" id="SSF81342">
    <property type="entry name" value="Transmembrane di-heme cytochromes"/>
    <property type="match status" value="1"/>
</dbReference>
<dbReference type="EMBL" id="FXAG01000022">
    <property type="protein sequence ID" value="SMF45678.1"/>
    <property type="molecule type" value="Genomic_DNA"/>
</dbReference>
<evidence type="ECO:0000256" key="3">
    <source>
        <dbReference type="ARBA" id="ARBA00022692"/>
    </source>
</evidence>
<protein>
    <submittedName>
        <fullName evidence="8">Cytochrome b</fullName>
    </submittedName>
</protein>
<dbReference type="PANTHER" id="PTHR30485:SF2">
    <property type="entry name" value="BLL0597 PROTEIN"/>
    <property type="match status" value="1"/>
</dbReference>
<dbReference type="GO" id="GO:0009055">
    <property type="term" value="F:electron transfer activity"/>
    <property type="evidence" value="ECO:0007669"/>
    <property type="project" value="InterPro"/>
</dbReference>
<dbReference type="STRING" id="1123014.SAMN02745746_03378"/>
<dbReference type="InterPro" id="IPR016174">
    <property type="entry name" value="Di-haem_cyt_TM"/>
</dbReference>
<proteinExistence type="predicted"/>
<keyword evidence="9" id="KW-1185">Reference proteome</keyword>
<evidence type="ECO:0000259" key="7">
    <source>
        <dbReference type="Pfam" id="PF01292"/>
    </source>
</evidence>
<keyword evidence="5 6" id="KW-0472">Membrane</keyword>
<evidence type="ECO:0000313" key="9">
    <source>
        <dbReference type="Proteomes" id="UP000192920"/>
    </source>
</evidence>
<evidence type="ECO:0000256" key="5">
    <source>
        <dbReference type="ARBA" id="ARBA00023136"/>
    </source>
</evidence>
<feature type="domain" description="Cytochrome b561 bacterial/Ni-hydrogenase" evidence="7">
    <location>
        <begin position="7"/>
        <end position="182"/>
    </location>
</feature>
<feature type="transmembrane region" description="Helical" evidence="6">
    <location>
        <begin position="96"/>
        <end position="119"/>
    </location>
</feature>
<gene>
    <name evidence="8" type="ORF">SAMN02745746_03378</name>
</gene>
<comment type="subcellular location">
    <subcellularLocation>
        <location evidence="1">Cell membrane</location>
        <topology evidence="1">Multi-pass membrane protein</topology>
    </subcellularLocation>
</comment>
<sequence length="217" mass="23937">MKQRVLVWDLPLRLFHWGMAGLFGVMWFTGKQGGDWLHYHQLAGFTLATLLLFRLAWGVFGSETARFGRFLAGPRTVGRYLRGELSETEQPGHNPLGGWMVLALLCTLSLQVFSGLFAADVDSYLYDGPLATRVAGEVAERITAWHKASFDVLLVLVSLHLLAILVYRVVKRKNLVLPMITGYKAIDGQVRSLHFAPAGLALLALGGSAGVFYALLH</sequence>
<feature type="transmembrane region" description="Helical" evidence="6">
    <location>
        <begin position="12"/>
        <end position="30"/>
    </location>
</feature>
<keyword evidence="3 6" id="KW-0812">Transmembrane</keyword>
<dbReference type="AlphaFoldDB" id="A0A1Y6CB61"/>
<evidence type="ECO:0000313" key="8">
    <source>
        <dbReference type="EMBL" id="SMF45678.1"/>
    </source>
</evidence>
<dbReference type="GO" id="GO:0022904">
    <property type="term" value="P:respiratory electron transport chain"/>
    <property type="evidence" value="ECO:0007669"/>
    <property type="project" value="InterPro"/>
</dbReference>
<name>A0A1Y6CB61_9NEIS</name>
<dbReference type="GO" id="GO:0005886">
    <property type="term" value="C:plasma membrane"/>
    <property type="evidence" value="ECO:0007669"/>
    <property type="project" value="UniProtKB-SubCell"/>
</dbReference>
<evidence type="ECO:0000256" key="1">
    <source>
        <dbReference type="ARBA" id="ARBA00004651"/>
    </source>
</evidence>
<dbReference type="Proteomes" id="UP000192920">
    <property type="component" value="Unassembled WGS sequence"/>
</dbReference>
<dbReference type="RefSeq" id="WP_200811041.1">
    <property type="nucleotide sequence ID" value="NZ_FXAG01000022.1"/>
</dbReference>